<dbReference type="GeneID" id="93473990"/>
<evidence type="ECO:0000313" key="2">
    <source>
        <dbReference type="Proteomes" id="UP001364764"/>
    </source>
</evidence>
<dbReference type="RefSeq" id="WP_143781149.1">
    <property type="nucleotide sequence ID" value="NZ_CP145892.1"/>
</dbReference>
<accession>A0ABD8ATV3</accession>
<evidence type="ECO:0000313" key="1">
    <source>
        <dbReference type="EMBL" id="WWP20828.1"/>
    </source>
</evidence>
<organism evidence="1 2">
    <name type="scientific">Paenibacillus amylolyticus</name>
    <dbReference type="NCBI Taxonomy" id="1451"/>
    <lineage>
        <taxon>Bacteria</taxon>
        <taxon>Bacillati</taxon>
        <taxon>Bacillota</taxon>
        <taxon>Bacilli</taxon>
        <taxon>Bacillales</taxon>
        <taxon>Paenibacillaceae</taxon>
        <taxon>Paenibacillus</taxon>
    </lineage>
</organism>
<sequence length="66" mass="7457">MLHQGTTCQTLIVASTAVKIKKEATSAAPPHYTTSRLCETTHRLKWVFSPTINLKERIVIHLSKLR</sequence>
<reference evidence="1 2" key="1">
    <citation type="submission" date="2024-02" db="EMBL/GenBank/DDBJ databases">
        <title>Complete sequences of two Paenibacillus sp. strains and one Lysinibacillus strain isolated from the environment on STAA medium highlight biotechnological potential.</title>
        <authorList>
            <person name="Attere S.A."/>
            <person name="Piche L.C."/>
            <person name="Intertaglia L."/>
            <person name="Lami R."/>
            <person name="Charette S.J."/>
            <person name="Vincent A.T."/>
        </authorList>
    </citation>
    <scope>NUCLEOTIDE SEQUENCE [LARGE SCALE GENOMIC DNA]</scope>
    <source>
        <strain evidence="1 2">Y5S-7</strain>
    </source>
</reference>
<name>A0ABD8ATV3_PAEAM</name>
<gene>
    <name evidence="1" type="ORF">V6668_00955</name>
</gene>
<dbReference type="AlphaFoldDB" id="A0ABD8ATV3"/>
<proteinExistence type="predicted"/>
<dbReference type="EMBL" id="CP145892">
    <property type="protein sequence ID" value="WWP20828.1"/>
    <property type="molecule type" value="Genomic_DNA"/>
</dbReference>
<dbReference type="Proteomes" id="UP001364764">
    <property type="component" value="Chromosome"/>
</dbReference>
<protein>
    <submittedName>
        <fullName evidence="1">Uncharacterized protein</fullName>
    </submittedName>
</protein>